<name>W0JQN8_9EURY</name>
<dbReference type="GO" id="GO:0071949">
    <property type="term" value="F:FAD binding"/>
    <property type="evidence" value="ECO:0007669"/>
    <property type="project" value="InterPro"/>
</dbReference>
<protein>
    <submittedName>
        <fullName evidence="2">Electron transfer flavoprotein</fullName>
    </submittedName>
</protein>
<dbReference type="InterPro" id="IPR050407">
    <property type="entry name" value="Geranylgeranyl_reductase"/>
</dbReference>
<sequence>MEHVDVAIIGGGPAGATAAERAASHGAETVLFEQGVPREDRAEVGPDSTDAAGMLDYWIDIMDFEFEEIPDEVVLQELEGTDFVGPTSSVELNTTGMDASYPKFGYTFHRARMDDWLHERAADAGADLRVGTGVKSIETDLSGPSHTLTLANGDELEAEYAILADGPQRRITLDALDQFTKPGSSIAEHLSPPEANHIAYQEYREFPDELFEKDRLKFWWGYMPGETAYPWVFPNDGTVARVGLTMPIGMTLEDVDSPESYKLLRASDDGIPSGSEYIRRLLELEYGDEYDIEEDFPIVEGRGKSKGTETYPISSTRPVESPVGANIAVAGGAMGTTSAFHEGGYHVAVRTGKIAGRLAATDSLENYNEVWKRAIGDEIRRNVAFADIVAEYEPDDWDWAFETIRDMQGSSDDGSIISNRYSAGIGAAKILAAYKKRKFAYRNGKYVQFSEDEYIY</sequence>
<evidence type="ECO:0000313" key="2">
    <source>
        <dbReference type="EMBL" id="AHF99489.1"/>
    </source>
</evidence>
<dbReference type="GeneID" id="25145267"/>
<dbReference type="RefSeq" id="WP_049952732.1">
    <property type="nucleotide sequence ID" value="NZ_CP007055.1"/>
</dbReference>
<dbReference type="PANTHER" id="PTHR42685">
    <property type="entry name" value="GERANYLGERANYL DIPHOSPHATE REDUCTASE"/>
    <property type="match status" value="1"/>
</dbReference>
<dbReference type="SUPFAM" id="SSF51905">
    <property type="entry name" value="FAD/NAD(P)-binding domain"/>
    <property type="match status" value="1"/>
</dbReference>
<dbReference type="PRINTS" id="PR00420">
    <property type="entry name" value="RNGMNOXGNASE"/>
</dbReference>
<organism evidence="2 3">
    <name type="scientific">Halostagnicola larsenii XH-48</name>
    <dbReference type="NCBI Taxonomy" id="797299"/>
    <lineage>
        <taxon>Archaea</taxon>
        <taxon>Methanobacteriati</taxon>
        <taxon>Methanobacteriota</taxon>
        <taxon>Stenosarchaea group</taxon>
        <taxon>Halobacteria</taxon>
        <taxon>Halobacteriales</taxon>
        <taxon>Natrialbaceae</taxon>
        <taxon>Halostagnicola</taxon>
    </lineage>
</organism>
<gene>
    <name evidence="2" type="ORF">HALLA_12530</name>
</gene>
<dbReference type="STRING" id="797299.HALLA_12530"/>
<evidence type="ECO:0000259" key="1">
    <source>
        <dbReference type="Pfam" id="PF01494"/>
    </source>
</evidence>
<dbReference type="InterPro" id="IPR002938">
    <property type="entry name" value="FAD-bd"/>
</dbReference>
<proteinExistence type="predicted"/>
<accession>W0JQN8</accession>
<feature type="domain" description="FAD-binding" evidence="1">
    <location>
        <begin position="4"/>
        <end position="168"/>
    </location>
</feature>
<dbReference type="KEGG" id="hlr:HALLA_12530"/>
<evidence type="ECO:0000313" key="3">
    <source>
        <dbReference type="Proteomes" id="UP000019024"/>
    </source>
</evidence>
<dbReference type="Proteomes" id="UP000019024">
    <property type="component" value="Chromosome"/>
</dbReference>
<dbReference type="Gene3D" id="3.50.50.60">
    <property type="entry name" value="FAD/NAD(P)-binding domain"/>
    <property type="match status" value="1"/>
</dbReference>
<dbReference type="PATRIC" id="fig|797299.3.peg.1524"/>
<reference evidence="2 3" key="1">
    <citation type="submission" date="2014-01" db="EMBL/GenBank/DDBJ databases">
        <authorList>
            <consortium name="DOE Joint Genome Institute"/>
            <person name="Anderson I."/>
            <person name="Huntemann M."/>
            <person name="Han J."/>
            <person name="Chen A."/>
            <person name="Kyrpides N."/>
            <person name="Mavromatis K."/>
            <person name="Markowitz V."/>
            <person name="Palaniappan K."/>
            <person name="Ivanova N."/>
            <person name="Schaumberg A."/>
            <person name="Pati A."/>
            <person name="Liolios K."/>
            <person name="Nordberg H.P."/>
            <person name="Cantor M.N."/>
            <person name="Hua S.X."/>
            <person name="Woyke T."/>
        </authorList>
    </citation>
    <scope>NUCLEOTIDE SEQUENCE [LARGE SCALE GENOMIC DNA]</scope>
    <source>
        <strain evidence="2 3">XH-48</strain>
    </source>
</reference>
<keyword evidence="3" id="KW-1185">Reference proteome</keyword>
<dbReference type="OrthoDB" id="299107at2157"/>
<dbReference type="Pfam" id="PF01494">
    <property type="entry name" value="FAD_binding_3"/>
    <property type="match status" value="1"/>
</dbReference>
<dbReference type="AlphaFoldDB" id="W0JQN8"/>
<dbReference type="HOGENOM" id="CLU_590016_0_0_2"/>
<dbReference type="PANTHER" id="PTHR42685:SF21">
    <property type="entry name" value="DEHYDROGENASE (FLAVOPROTEIN)-LIKE PROTEIN"/>
    <property type="match status" value="1"/>
</dbReference>
<dbReference type="eggNOG" id="arCOG00570">
    <property type="taxonomic scope" value="Archaea"/>
</dbReference>
<dbReference type="EMBL" id="CP007055">
    <property type="protein sequence ID" value="AHF99489.1"/>
    <property type="molecule type" value="Genomic_DNA"/>
</dbReference>
<dbReference type="InterPro" id="IPR036188">
    <property type="entry name" value="FAD/NAD-bd_sf"/>
</dbReference>